<evidence type="ECO:0000256" key="2">
    <source>
        <dbReference type="ARBA" id="ARBA00012121"/>
    </source>
</evidence>
<evidence type="ECO:0000313" key="9">
    <source>
        <dbReference type="EMBL" id="MBW8683058.1"/>
    </source>
</evidence>
<keyword evidence="3 6" id="KW-0808">Transferase</keyword>
<dbReference type="PANTHER" id="PTHR42700">
    <property type="entry name" value="SULFATE ADENYLYLTRANSFERASE"/>
    <property type="match status" value="1"/>
</dbReference>
<dbReference type="InterPro" id="IPR050512">
    <property type="entry name" value="Sulf_AdTrans/APS_kinase"/>
</dbReference>
<dbReference type="SUPFAM" id="SSF52540">
    <property type="entry name" value="P-loop containing nucleoside triphosphate hydrolases"/>
    <property type="match status" value="1"/>
</dbReference>
<dbReference type="NCBIfam" id="TIGR00455">
    <property type="entry name" value="apsK"/>
    <property type="match status" value="1"/>
</dbReference>
<keyword evidence="6 7" id="KW-0418">Kinase</keyword>
<comment type="catalytic activity">
    <reaction evidence="1 6 7">
        <text>adenosine 5'-phosphosulfate + ATP = 3'-phosphoadenylyl sulfate + ADP + H(+)</text>
        <dbReference type="Rhea" id="RHEA:24152"/>
        <dbReference type="ChEBI" id="CHEBI:15378"/>
        <dbReference type="ChEBI" id="CHEBI:30616"/>
        <dbReference type="ChEBI" id="CHEBI:58243"/>
        <dbReference type="ChEBI" id="CHEBI:58339"/>
        <dbReference type="ChEBI" id="CHEBI:456216"/>
        <dbReference type="EC" id="2.7.1.25"/>
    </reaction>
</comment>
<keyword evidence="4 6" id="KW-0547">Nucleotide-binding</keyword>
<dbReference type="Pfam" id="PF01583">
    <property type="entry name" value="APS_kinase"/>
    <property type="match status" value="1"/>
</dbReference>
<evidence type="ECO:0000313" key="10">
    <source>
        <dbReference type="Proteomes" id="UP000812961"/>
    </source>
</evidence>
<dbReference type="InterPro" id="IPR059117">
    <property type="entry name" value="APS_kinase_dom"/>
</dbReference>
<comment type="caution">
    <text evidence="6">Lacks conserved residue(s) required for the propagation of feature annotation.</text>
</comment>
<dbReference type="PANTHER" id="PTHR42700:SF1">
    <property type="entry name" value="SULFATE ADENYLYLTRANSFERASE"/>
    <property type="match status" value="1"/>
</dbReference>
<evidence type="ECO:0000256" key="7">
    <source>
        <dbReference type="RuleBase" id="RU004347"/>
    </source>
</evidence>
<evidence type="ECO:0000259" key="8">
    <source>
        <dbReference type="Pfam" id="PF01583"/>
    </source>
</evidence>
<evidence type="ECO:0000256" key="4">
    <source>
        <dbReference type="ARBA" id="ARBA00022741"/>
    </source>
</evidence>
<dbReference type="Gene3D" id="3.40.50.300">
    <property type="entry name" value="P-loop containing nucleotide triphosphate hydrolases"/>
    <property type="match status" value="1"/>
</dbReference>
<dbReference type="NCBIfam" id="NF003013">
    <property type="entry name" value="PRK03846.1"/>
    <property type="match status" value="1"/>
</dbReference>
<comment type="caution">
    <text evidence="9">The sequence shown here is derived from an EMBL/GenBank/DDBJ whole genome shotgun (WGS) entry which is preliminary data.</text>
</comment>
<name>A0ABS7G601_9BACT</name>
<dbReference type="GO" id="GO:0004020">
    <property type="term" value="F:adenylylsulfate kinase activity"/>
    <property type="evidence" value="ECO:0007669"/>
    <property type="project" value="UniProtKB-EC"/>
</dbReference>
<comment type="function">
    <text evidence="6 7">Catalyzes the synthesis of activated sulfate.</text>
</comment>
<reference evidence="9 10" key="1">
    <citation type="submission" date="2021-08" db="EMBL/GenBank/DDBJ databases">
        <title>The genome sequence of Chitinophaga sp. B61.</title>
        <authorList>
            <person name="Zhang X."/>
        </authorList>
    </citation>
    <scope>NUCLEOTIDE SEQUENCE [LARGE SCALE GENOMIC DNA]</scope>
    <source>
        <strain evidence="9 10">B61</strain>
    </source>
</reference>
<evidence type="ECO:0000256" key="1">
    <source>
        <dbReference type="ARBA" id="ARBA00001823"/>
    </source>
</evidence>
<dbReference type="RefSeq" id="WP_220248291.1">
    <property type="nucleotide sequence ID" value="NZ_JAICCF010000001.1"/>
</dbReference>
<organism evidence="9 10">
    <name type="scientific">Chitinophaga rhizophila</name>
    <dbReference type="NCBI Taxonomy" id="2866212"/>
    <lineage>
        <taxon>Bacteria</taxon>
        <taxon>Pseudomonadati</taxon>
        <taxon>Bacteroidota</taxon>
        <taxon>Chitinophagia</taxon>
        <taxon>Chitinophagales</taxon>
        <taxon>Chitinophagaceae</taxon>
        <taxon>Chitinophaga</taxon>
    </lineage>
</organism>
<dbReference type="Proteomes" id="UP000812961">
    <property type="component" value="Unassembled WGS sequence"/>
</dbReference>
<comment type="pathway">
    <text evidence="6 7">Sulfur metabolism; hydrogen sulfide biosynthesis; sulfite from sulfate: step 2/3.</text>
</comment>
<sequence length="194" mass="21925">MQNNISKPAKGKIVWLTGLSGAGKTTLARGLEEQLKEYGISCMLLDGDLLRKGINSDLGYTREDRKENVRRIAEIARLFSNAGQIAIVAAITPYQDDRDMVREMLHDCPLLEVFVACPLEECEKRDVKGLYKKAREKKLPNFTGITDIFESPANPDLILQTDKEEYEHCLQQLCFATIPQVHQNIYTQPSVVNK</sequence>
<keyword evidence="5 6" id="KW-0067">ATP-binding</keyword>
<keyword evidence="6" id="KW-0597">Phosphoprotein</keyword>
<dbReference type="EC" id="2.7.1.25" evidence="2 6"/>
<evidence type="ECO:0000256" key="5">
    <source>
        <dbReference type="ARBA" id="ARBA00022840"/>
    </source>
</evidence>
<dbReference type="InterPro" id="IPR027417">
    <property type="entry name" value="P-loop_NTPase"/>
</dbReference>
<feature type="binding site" evidence="6">
    <location>
        <begin position="18"/>
        <end position="25"/>
    </location>
    <ligand>
        <name>ATP</name>
        <dbReference type="ChEBI" id="CHEBI:30616"/>
    </ligand>
</feature>
<feature type="domain" description="APS kinase" evidence="8">
    <location>
        <begin position="10"/>
        <end position="159"/>
    </location>
</feature>
<keyword evidence="10" id="KW-1185">Reference proteome</keyword>
<gene>
    <name evidence="6 9" type="primary">cysC</name>
    <name evidence="9" type="ORF">K1Y79_01810</name>
</gene>
<proteinExistence type="inferred from homology"/>
<evidence type="ECO:0000256" key="6">
    <source>
        <dbReference type="HAMAP-Rule" id="MF_00065"/>
    </source>
</evidence>
<dbReference type="HAMAP" id="MF_00065">
    <property type="entry name" value="Adenylyl_sulf_kinase"/>
    <property type="match status" value="1"/>
</dbReference>
<protein>
    <recommendedName>
        <fullName evidence="2 6">Adenylyl-sulfate kinase</fullName>
        <ecNumber evidence="2 6">2.7.1.25</ecNumber>
    </recommendedName>
    <alternativeName>
        <fullName evidence="6">APS kinase</fullName>
    </alternativeName>
    <alternativeName>
        <fullName evidence="6">ATP adenosine-5'-phosphosulfate 3'-phosphotransferase</fullName>
    </alternativeName>
    <alternativeName>
        <fullName evidence="6">Adenosine-5'-phosphosulfate kinase</fullName>
    </alternativeName>
</protein>
<comment type="similarity">
    <text evidence="6 7">Belongs to the APS kinase family.</text>
</comment>
<evidence type="ECO:0000256" key="3">
    <source>
        <dbReference type="ARBA" id="ARBA00022679"/>
    </source>
</evidence>
<dbReference type="InterPro" id="IPR002891">
    <property type="entry name" value="APS"/>
</dbReference>
<dbReference type="EMBL" id="JAICCF010000001">
    <property type="protein sequence ID" value="MBW8683058.1"/>
    <property type="molecule type" value="Genomic_DNA"/>
</dbReference>
<accession>A0ABS7G601</accession>
<dbReference type="CDD" id="cd02027">
    <property type="entry name" value="APSK"/>
    <property type="match status" value="1"/>
</dbReference>